<accession>A0A7X2IVS2</accession>
<dbReference type="Proteomes" id="UP000448867">
    <property type="component" value="Unassembled WGS sequence"/>
</dbReference>
<gene>
    <name evidence="1" type="ORF">GJU40_00675</name>
</gene>
<dbReference type="InterPro" id="IPR024307">
    <property type="entry name" value="YmaF"/>
</dbReference>
<reference evidence="1 2" key="1">
    <citation type="submission" date="2019-11" db="EMBL/GenBank/DDBJ databases">
        <title>Bacillus lacus genome.</title>
        <authorList>
            <person name="Allen C.J."/>
            <person name="Newman J.D."/>
        </authorList>
    </citation>
    <scope>NUCLEOTIDE SEQUENCE [LARGE SCALE GENOMIC DNA]</scope>
    <source>
        <strain evidence="1 2">KCTC 33946</strain>
    </source>
</reference>
<keyword evidence="2" id="KW-1185">Reference proteome</keyword>
<protein>
    <submittedName>
        <fullName evidence="1">Uncharacterized protein</fullName>
    </submittedName>
</protein>
<proteinExistence type="predicted"/>
<evidence type="ECO:0000313" key="2">
    <source>
        <dbReference type="Proteomes" id="UP000448867"/>
    </source>
</evidence>
<name>A0A7X2IVS2_9BACI</name>
<dbReference type="EMBL" id="WKKI01000001">
    <property type="protein sequence ID" value="MRX70682.1"/>
    <property type="molecule type" value="Genomic_DNA"/>
</dbReference>
<evidence type="ECO:0000313" key="1">
    <source>
        <dbReference type="EMBL" id="MRX70682.1"/>
    </source>
</evidence>
<dbReference type="RefSeq" id="WP_154305806.1">
    <property type="nucleotide sequence ID" value="NZ_WKKI01000001.1"/>
</dbReference>
<organism evidence="1 2">
    <name type="scientific">Metabacillus lacus</name>
    <dbReference type="NCBI Taxonomy" id="1983721"/>
    <lineage>
        <taxon>Bacteria</taxon>
        <taxon>Bacillati</taxon>
        <taxon>Bacillota</taxon>
        <taxon>Bacilli</taxon>
        <taxon>Bacillales</taxon>
        <taxon>Bacillaceae</taxon>
        <taxon>Metabacillus</taxon>
    </lineage>
</organism>
<dbReference type="OrthoDB" id="2967209at2"/>
<sequence>MPVPGNWWEQPRVHTHGFAVPSTIEENHQHLVNGFTKPVNGSSYDRHTHFYNGLTSFEREHYHRYYGETGPAIPLADGSHYHGVSGRVYYNYTSPLPIVFGGVVYSNVERPRHDHKYEGRTGSPLGFYPPNY</sequence>
<dbReference type="Pfam" id="PF12788">
    <property type="entry name" value="YmaF"/>
    <property type="match status" value="1"/>
</dbReference>
<comment type="caution">
    <text evidence="1">The sequence shown here is derived from an EMBL/GenBank/DDBJ whole genome shotgun (WGS) entry which is preliminary data.</text>
</comment>
<dbReference type="AlphaFoldDB" id="A0A7X2IVS2"/>